<evidence type="ECO:0000256" key="1">
    <source>
        <dbReference type="SAM" id="Phobius"/>
    </source>
</evidence>
<proteinExistence type="predicted"/>
<name>A0AAD6D904_9EURO</name>
<keyword evidence="3" id="KW-1185">Reference proteome</keyword>
<evidence type="ECO:0000313" key="2">
    <source>
        <dbReference type="EMBL" id="KAJ5557220.1"/>
    </source>
</evidence>
<dbReference type="Pfam" id="PF12351">
    <property type="entry name" value="Fig1"/>
    <property type="match status" value="1"/>
</dbReference>
<keyword evidence="1" id="KW-0812">Transmembrane</keyword>
<reference evidence="2 3" key="1">
    <citation type="journal article" date="2023" name="IMA Fungus">
        <title>Comparative genomic study of the Penicillium genus elucidates a diverse pangenome and 15 lateral gene transfer events.</title>
        <authorList>
            <person name="Petersen C."/>
            <person name="Sorensen T."/>
            <person name="Nielsen M.R."/>
            <person name="Sondergaard T.E."/>
            <person name="Sorensen J.L."/>
            <person name="Fitzpatrick D.A."/>
            <person name="Frisvad J.C."/>
            <person name="Nielsen K.L."/>
        </authorList>
    </citation>
    <scope>NUCLEOTIDE SEQUENCE [LARGE SCALE GENOMIC DNA]</scope>
    <source>
        <strain evidence="2 3">IBT 35679</strain>
    </source>
</reference>
<feature type="transmembrane region" description="Helical" evidence="1">
    <location>
        <begin position="200"/>
        <end position="222"/>
    </location>
</feature>
<dbReference type="PANTHER" id="PTHR28092:SF1">
    <property type="entry name" value="FACTOR-INDUCED GENE 1 PROTEIN"/>
    <property type="match status" value="1"/>
</dbReference>
<comment type="caution">
    <text evidence="2">The sequence shown here is derived from an EMBL/GenBank/DDBJ whole genome shotgun (WGS) entry which is preliminary data.</text>
</comment>
<organism evidence="2 3">
    <name type="scientific">Penicillium frequentans</name>
    <dbReference type="NCBI Taxonomy" id="3151616"/>
    <lineage>
        <taxon>Eukaryota</taxon>
        <taxon>Fungi</taxon>
        <taxon>Dikarya</taxon>
        <taxon>Ascomycota</taxon>
        <taxon>Pezizomycotina</taxon>
        <taxon>Eurotiomycetes</taxon>
        <taxon>Eurotiomycetidae</taxon>
        <taxon>Eurotiales</taxon>
        <taxon>Aspergillaceae</taxon>
        <taxon>Penicillium</taxon>
    </lineage>
</organism>
<dbReference type="AlphaFoldDB" id="A0AAD6D904"/>
<dbReference type="GO" id="GO:0000747">
    <property type="term" value="P:conjugation with cellular fusion"/>
    <property type="evidence" value="ECO:0007669"/>
    <property type="project" value="TreeGrafter"/>
</dbReference>
<dbReference type="GO" id="GO:0043332">
    <property type="term" value="C:mating projection tip"/>
    <property type="evidence" value="ECO:0007669"/>
    <property type="project" value="TreeGrafter"/>
</dbReference>
<evidence type="ECO:0000313" key="3">
    <source>
        <dbReference type="Proteomes" id="UP001220324"/>
    </source>
</evidence>
<dbReference type="Proteomes" id="UP001220324">
    <property type="component" value="Unassembled WGS sequence"/>
</dbReference>
<feature type="transmembrane region" description="Helical" evidence="1">
    <location>
        <begin position="20"/>
        <end position="40"/>
    </location>
</feature>
<feature type="transmembrane region" description="Helical" evidence="1">
    <location>
        <begin position="159"/>
        <end position="180"/>
    </location>
</feature>
<gene>
    <name evidence="2" type="ORF">N7494_001135</name>
</gene>
<dbReference type="InterPro" id="IPR033481">
    <property type="entry name" value="Dni1/Fig1"/>
</dbReference>
<dbReference type="GO" id="GO:0016020">
    <property type="term" value="C:membrane"/>
    <property type="evidence" value="ECO:0007669"/>
    <property type="project" value="InterPro"/>
</dbReference>
<accession>A0AAD6D904</accession>
<sequence length="299" mass="32027">MKTTFNVSWTRFVPMIGYHHVLMMVSMSAIILLSILLAGCTTSDSLSNVYLLSLRYTNNSEAATKPAQVSTMIQSAVYNVSQTNSGSTFEVRAGYMGLCISQGDVGRVCSSNAKILANIVKAEKTSSATGNLTTESSPDPLNLIMIAEEFRTKIVFDGLLYIAIILAFACFILLSTFPGWHSETSAGGSDVEVKPFPSRVVSQVALCLISFSFAFVSISVLWQHINSSSTASMAETLTYGAVSGHVGTAAMVLGWFAVGLIGVATIGLLIMIMSISLLIRMTDGSDVSYAEYIHSDDED</sequence>
<feature type="transmembrane region" description="Helical" evidence="1">
    <location>
        <begin position="259"/>
        <end position="279"/>
    </location>
</feature>
<keyword evidence="1" id="KW-1133">Transmembrane helix</keyword>
<dbReference type="EMBL" id="JAQIZZ010000001">
    <property type="protein sequence ID" value="KAJ5557220.1"/>
    <property type="molecule type" value="Genomic_DNA"/>
</dbReference>
<keyword evidence="1" id="KW-0472">Membrane</keyword>
<protein>
    <submittedName>
        <fullName evidence="2">Ca2+ regulator and membrane fusion protein Fig1-domain-containing protein</fullName>
    </submittedName>
</protein>
<dbReference type="PANTHER" id="PTHR28092">
    <property type="entry name" value="FACTOR-INDUCED GENE 1 PROTEIN"/>
    <property type="match status" value="1"/>
</dbReference>